<feature type="region of interest" description="Disordered" evidence="1">
    <location>
        <begin position="249"/>
        <end position="272"/>
    </location>
</feature>
<feature type="compositionally biased region" description="Low complexity" evidence="1">
    <location>
        <begin position="1"/>
        <end position="15"/>
    </location>
</feature>
<dbReference type="EMBL" id="JBEYBF010000036">
    <property type="protein sequence ID" value="MEU1956344.1"/>
    <property type="molecule type" value="Genomic_DNA"/>
</dbReference>
<feature type="compositionally biased region" description="Pro residues" evidence="1">
    <location>
        <begin position="333"/>
        <end position="351"/>
    </location>
</feature>
<evidence type="ECO:0000313" key="3">
    <source>
        <dbReference type="Proteomes" id="UP001550628"/>
    </source>
</evidence>
<gene>
    <name evidence="2" type="ORF">ABZ510_31425</name>
</gene>
<feature type="compositionally biased region" description="Polar residues" evidence="1">
    <location>
        <begin position="354"/>
        <end position="372"/>
    </location>
</feature>
<evidence type="ECO:0000256" key="1">
    <source>
        <dbReference type="SAM" id="MobiDB-lite"/>
    </source>
</evidence>
<dbReference type="Proteomes" id="UP001550628">
    <property type="component" value="Unassembled WGS sequence"/>
</dbReference>
<sequence length="372" mass="37288">MDTATADADIDTPGTKPDDRRPPGGPRPGDPRPGQPVPGAPEDRPTTLMGRTDPATGKPVAASTDGPATEDGLLVTDRSGPAKPLHKVELVRMKVDSETNSIVNNFIADAEDTMQKSVDVLGFGRSDPPPPPRGGRTPIKVQAANMPGSGKGVELYKQQVYSASARQDSLVDMDAQVDGTSQVVAAEQAQTLLKIVHIEGDLNAALLTVASKKLSSAQAAAVMDHIATAVAKVNEVVTAAQDVNVGAAGGGSGSGGSGSGGSAGGAAGAAGAAAGGLGSMLPMLAMLPMALMPMLGQLPELLGQKEDKDKDGEDEPEGQPAPSAQGPASDPTAPLPPAGATPTPGENPAPNPGSTDPQNNIPYGPTTPSKQV</sequence>
<feature type="compositionally biased region" description="Pro residues" evidence="1">
    <location>
        <begin position="23"/>
        <end position="39"/>
    </location>
</feature>
<feature type="region of interest" description="Disordered" evidence="1">
    <location>
        <begin position="305"/>
        <end position="372"/>
    </location>
</feature>
<proteinExistence type="predicted"/>
<dbReference type="RefSeq" id="WP_030525350.1">
    <property type="nucleotide sequence ID" value="NZ_JBEYBD010000031.1"/>
</dbReference>
<dbReference type="GeneID" id="96247858"/>
<protein>
    <submittedName>
        <fullName evidence="2">Uncharacterized protein</fullName>
    </submittedName>
</protein>
<feature type="region of interest" description="Disordered" evidence="1">
    <location>
        <begin position="1"/>
        <end position="80"/>
    </location>
</feature>
<evidence type="ECO:0000313" key="2">
    <source>
        <dbReference type="EMBL" id="MEU1956344.1"/>
    </source>
</evidence>
<keyword evidence="3" id="KW-1185">Reference proteome</keyword>
<comment type="caution">
    <text evidence="2">The sequence shown here is derived from an EMBL/GenBank/DDBJ whole genome shotgun (WGS) entry which is preliminary data.</text>
</comment>
<organism evidence="2 3">
    <name type="scientific">Nocardia rhamnosiphila</name>
    <dbReference type="NCBI Taxonomy" id="426716"/>
    <lineage>
        <taxon>Bacteria</taxon>
        <taxon>Bacillati</taxon>
        <taxon>Actinomycetota</taxon>
        <taxon>Actinomycetes</taxon>
        <taxon>Mycobacteriales</taxon>
        <taxon>Nocardiaceae</taxon>
        <taxon>Nocardia</taxon>
    </lineage>
</organism>
<name>A0ABV2WZM9_9NOCA</name>
<accession>A0ABV2WZM9</accession>
<reference evidence="2 3" key="1">
    <citation type="submission" date="2024-06" db="EMBL/GenBank/DDBJ databases">
        <title>The Natural Products Discovery Center: Release of the First 8490 Sequenced Strains for Exploring Actinobacteria Biosynthetic Diversity.</title>
        <authorList>
            <person name="Kalkreuter E."/>
            <person name="Kautsar S.A."/>
            <person name="Yang D."/>
            <person name="Bader C.D."/>
            <person name="Teijaro C.N."/>
            <person name="Fluegel L."/>
            <person name="Davis C.M."/>
            <person name="Simpson J.R."/>
            <person name="Lauterbach L."/>
            <person name="Steele A.D."/>
            <person name="Gui C."/>
            <person name="Meng S."/>
            <person name="Li G."/>
            <person name="Viehrig K."/>
            <person name="Ye F."/>
            <person name="Su P."/>
            <person name="Kiefer A.F."/>
            <person name="Nichols A."/>
            <person name="Cepeda A.J."/>
            <person name="Yan W."/>
            <person name="Fan B."/>
            <person name="Jiang Y."/>
            <person name="Adhikari A."/>
            <person name="Zheng C.-J."/>
            <person name="Schuster L."/>
            <person name="Cowan T.M."/>
            <person name="Smanski M.J."/>
            <person name="Chevrette M.G."/>
            <person name="De Carvalho L.P.S."/>
            <person name="Shen B."/>
        </authorList>
    </citation>
    <scope>NUCLEOTIDE SEQUENCE [LARGE SCALE GENOMIC DNA]</scope>
    <source>
        <strain evidence="2 3">NPDC019708</strain>
    </source>
</reference>